<feature type="transmembrane region" description="Helical" evidence="1">
    <location>
        <begin position="270"/>
        <end position="288"/>
    </location>
</feature>
<dbReference type="RefSeq" id="WP_076513658.1">
    <property type="nucleotide sequence ID" value="NZ_FTOH01000001.1"/>
</dbReference>
<dbReference type="PANTHER" id="PTHR23028:SF53">
    <property type="entry name" value="ACYL_TRANSF_3 DOMAIN-CONTAINING PROTEIN"/>
    <property type="match status" value="1"/>
</dbReference>
<proteinExistence type="predicted"/>
<organism evidence="4 5">
    <name type="scientific">Thalassolituus maritimus</name>
    <dbReference type="NCBI Taxonomy" id="484498"/>
    <lineage>
        <taxon>Bacteria</taxon>
        <taxon>Pseudomonadati</taxon>
        <taxon>Pseudomonadota</taxon>
        <taxon>Gammaproteobacteria</taxon>
        <taxon>Oceanospirillales</taxon>
        <taxon>Oceanospirillaceae</taxon>
        <taxon>Thalassolituus</taxon>
    </lineage>
</organism>
<feature type="transmembrane region" description="Helical" evidence="1">
    <location>
        <begin position="132"/>
        <end position="155"/>
    </location>
</feature>
<dbReference type="GO" id="GO:0016787">
    <property type="term" value="F:hydrolase activity"/>
    <property type="evidence" value="ECO:0007669"/>
    <property type="project" value="UniProtKB-KW"/>
</dbReference>
<feature type="transmembrane region" description="Helical" evidence="1">
    <location>
        <begin position="343"/>
        <end position="362"/>
    </location>
</feature>
<keyword evidence="1" id="KW-1133">Transmembrane helix</keyword>
<feature type="domain" description="Acyltransferase 3" evidence="2">
    <location>
        <begin position="5"/>
        <end position="323"/>
    </location>
</feature>
<keyword evidence="4" id="KW-0808">Transferase</keyword>
<keyword evidence="1" id="KW-0812">Transmembrane</keyword>
<dbReference type="Pfam" id="PF19040">
    <property type="entry name" value="SGNH"/>
    <property type="match status" value="1"/>
</dbReference>
<feature type="transmembrane region" description="Helical" evidence="1">
    <location>
        <begin position="308"/>
        <end position="327"/>
    </location>
</feature>
<dbReference type="Proteomes" id="UP000185639">
    <property type="component" value="Unassembled WGS sequence"/>
</dbReference>
<dbReference type="OrthoDB" id="9767863at2"/>
<dbReference type="GO" id="GO:0016747">
    <property type="term" value="F:acyltransferase activity, transferring groups other than amino-acyl groups"/>
    <property type="evidence" value="ECO:0007669"/>
    <property type="project" value="InterPro"/>
</dbReference>
<evidence type="ECO:0000259" key="2">
    <source>
        <dbReference type="Pfam" id="PF01757"/>
    </source>
</evidence>
<evidence type="ECO:0000259" key="3">
    <source>
        <dbReference type="Pfam" id="PF19040"/>
    </source>
</evidence>
<keyword evidence="1" id="KW-0472">Membrane</keyword>
<evidence type="ECO:0000313" key="4">
    <source>
        <dbReference type="EMBL" id="SIS43247.1"/>
    </source>
</evidence>
<dbReference type="InterPro" id="IPR043968">
    <property type="entry name" value="SGNH"/>
</dbReference>
<dbReference type="GO" id="GO:0016020">
    <property type="term" value="C:membrane"/>
    <property type="evidence" value="ECO:0007669"/>
    <property type="project" value="TreeGrafter"/>
</dbReference>
<feature type="transmembrane region" description="Helical" evidence="1">
    <location>
        <begin position="194"/>
        <end position="210"/>
    </location>
</feature>
<feature type="transmembrane region" description="Helical" evidence="1">
    <location>
        <begin position="7"/>
        <end position="25"/>
    </location>
</feature>
<feature type="transmembrane region" description="Helical" evidence="1">
    <location>
        <begin position="241"/>
        <end position="261"/>
    </location>
</feature>
<dbReference type="AlphaFoldDB" id="A0A1N7J1V9"/>
<dbReference type="EMBL" id="FTOH01000001">
    <property type="protein sequence ID" value="SIS43247.1"/>
    <property type="molecule type" value="Genomic_DNA"/>
</dbReference>
<reference evidence="5" key="1">
    <citation type="submission" date="2017-01" db="EMBL/GenBank/DDBJ databases">
        <authorList>
            <person name="Varghese N."/>
            <person name="Submissions S."/>
        </authorList>
    </citation>
    <scope>NUCLEOTIDE SEQUENCE [LARGE SCALE GENOMIC DNA]</scope>
    <source>
        <strain evidence="5">DSM 24913</strain>
    </source>
</reference>
<dbReference type="Pfam" id="PF01757">
    <property type="entry name" value="Acyl_transf_3"/>
    <property type="match status" value="1"/>
</dbReference>
<evidence type="ECO:0000313" key="5">
    <source>
        <dbReference type="Proteomes" id="UP000185639"/>
    </source>
</evidence>
<dbReference type="STRING" id="484498.SAMN05421686_101258"/>
<protein>
    <submittedName>
        <fullName evidence="4">Peptidoglycan/LPS O-acetylase OafA/YrhL, contains acyltransferase and SGNH-hydrolase domains</fullName>
    </submittedName>
</protein>
<evidence type="ECO:0000256" key="1">
    <source>
        <dbReference type="SAM" id="Phobius"/>
    </source>
</evidence>
<feature type="domain" description="SGNH" evidence="3">
    <location>
        <begin position="403"/>
        <end position="646"/>
    </location>
</feature>
<feature type="transmembrane region" description="Helical" evidence="1">
    <location>
        <begin position="72"/>
        <end position="92"/>
    </location>
</feature>
<accession>A0A1N7J1V9</accession>
<dbReference type="InterPro" id="IPR050879">
    <property type="entry name" value="Acyltransferase_3"/>
</dbReference>
<dbReference type="PANTHER" id="PTHR23028">
    <property type="entry name" value="ACETYLTRANSFERASE"/>
    <property type="match status" value="1"/>
</dbReference>
<keyword evidence="4" id="KW-0378">Hydrolase</keyword>
<name>A0A1N7J1V9_9GAMM</name>
<feature type="transmembrane region" description="Helical" evidence="1">
    <location>
        <begin position="31"/>
        <end position="51"/>
    </location>
</feature>
<keyword evidence="4" id="KW-0012">Acyltransferase</keyword>
<sequence length="664" mass="74467">MQYRPEIDGLRAVAVLPVVLFHAGFQWFQGGYIGVDVFFVISGYLITTLLIEDLKAGRFSIADFYERRAKRILPALFFVALTCIPFALLWMVPEELIGFGKSLVAVGTFSSNVFFWQENDYFSPVSEAMPLLHTWSLAVEEQYYLLFPLILAAFWKFGARRLFWGILVASLVSLAMSEWSLIHAPEANFYLPHTRAWELFTGSLLALYIHQNGAQRSNLLSVLGLIAVLVSVFIYDGETPFPGMYALLPVVGTALIILYAASGTWVARLLSLRGFVFLGLISYSLYLWHQPLFAFARIRSLHEPHEEIMLALVVASLALATLTWKYVETPFRKNLKISRSRKAIFAFSATGLISIVIVGGAIDHQRGFPERSGLDVVEALKEIPNVRESYCHKKGRRSVEEMATGEFCLVGEGELRYAIIGDSHAGAIFDYADDYLTEAGVSAIAVSGGYCAPLLNGFEAEEGCADIMSSAFESILENPDVDTVIMLAEWAIYTEGFRDNDTPRKVRDNEGRASLVSDNATVLERSMEETMASIESAGKNIILVFPVPEFEQRANDFVEKAMFLGYAESIDQAVSLLPALDQAEYRLRNHRVLPLLEQYENKVTLLPVQHLFCEAGSCRQYDENKRLLFSDSNHVNYYGAERVVNEIFGEVIDTRSERSRFSTL</sequence>
<dbReference type="InterPro" id="IPR002656">
    <property type="entry name" value="Acyl_transf_3_dom"/>
</dbReference>
<dbReference type="GO" id="GO:0009103">
    <property type="term" value="P:lipopolysaccharide biosynthetic process"/>
    <property type="evidence" value="ECO:0007669"/>
    <property type="project" value="TreeGrafter"/>
</dbReference>
<feature type="transmembrane region" description="Helical" evidence="1">
    <location>
        <begin position="162"/>
        <end position="182"/>
    </location>
</feature>
<keyword evidence="5" id="KW-1185">Reference proteome</keyword>
<gene>
    <name evidence="4" type="ORF">SAMN05421686_101258</name>
</gene>
<feature type="transmembrane region" description="Helical" evidence="1">
    <location>
        <begin position="217"/>
        <end position="235"/>
    </location>
</feature>